<dbReference type="GeneID" id="78294490"/>
<dbReference type="AlphaFoldDB" id="A0A2U1B775"/>
<dbReference type="RefSeq" id="WP_116883171.1">
    <property type="nucleotide sequence ID" value="NZ_CABMMC010000005.1"/>
</dbReference>
<dbReference type="InterPro" id="IPR017853">
    <property type="entry name" value="GH"/>
</dbReference>
<organism evidence="1 2">
    <name type="scientific">Victivallis vadensis</name>
    <dbReference type="NCBI Taxonomy" id="172901"/>
    <lineage>
        <taxon>Bacteria</taxon>
        <taxon>Pseudomonadati</taxon>
        <taxon>Lentisphaerota</taxon>
        <taxon>Lentisphaeria</taxon>
        <taxon>Victivallales</taxon>
        <taxon>Victivallaceae</taxon>
        <taxon>Victivallis</taxon>
    </lineage>
</organism>
<proteinExistence type="predicted"/>
<dbReference type="OrthoDB" id="9146353at2"/>
<sequence>MTGFTRVLTVLLGTAALLRGENPRLLDGGTLELDRWRGTLSAFTSQWHTLQPASAKQVFDLQEKESGQLQRYRLNLPGAAPGTLTLALNPTADGGGEFSGKAKFDRPSAIRFLCLQSALLISQYGGTAFEADGKLIRFPEEFNGEEIISRKLKRLRLPTRNGEILFEGDFFLRIQDGRKWDGASYGMRLGFVPHSGTEIGKAEITFRLRSGKAGAFGPPLGSIVRPAYVAAPGEQWKPFTYHRNVEKGSALDFSARLDAPAGKYGPVIAGPDGRFVFRDRPETPVRFYGANFVGDSQLPNRKQAEELADRLAAFGFNAVRIHHHDNEIYDRGGRNPSRIDPERADRLDYFLACLKKRGIYYTTDIYVSRRNIPAAELGTAGAIATPAEYKALFYVDDAVYADWERWAAAFLTRVNPHTGLALKDDPALITLSLVNEGNPASWWNRTPRAAKLYNAAFKKWQADHPQGSFAEFLSGLAVGRYRQMEKFLRGLGCRVLLTDQNFQNGIALAADRSHYDFVDNHAYWDHPRFAEKPWQLPVLPNQINALKSRPGVPGRLFPTRLFGKGFTVSEFDYANPNRYRAAGPALMAGYAAFQGWDGLFPFAYAHSLNAVTNPGNTRGFFDIATDPVKAFSQRIGAQLFLAGGIRPAERAFAAVVTEPFRKGGEAEAPESFCDLGFLARIGVAVTPDAHEGVGALIDIGAGTPPSGRAVPVFRSSEKLIPDLIAAGQLPQECYDAAAGRFTSPDGQLELNRRDRTLRITAPGAEVLTLGPKQQLSGRRLSVDNRDAFAVFALLPVDAERIDDAHRLVLMHLTNTQASGMKFGNDKLDRLESWGRTPFLARRNTARVSLRLPGGGWEFHALDTAGKRIARIPAQAQPDGSLRLEIDNFRHPEAVFAYELIRE</sequence>
<protein>
    <recommendedName>
        <fullName evidence="3">Cellulase (Glycosyl hydrolase family 5)</fullName>
    </recommendedName>
</protein>
<dbReference type="EMBL" id="QEKH01000006">
    <property type="protein sequence ID" value="PVY44536.1"/>
    <property type="molecule type" value="Genomic_DNA"/>
</dbReference>
<comment type="caution">
    <text evidence="1">The sequence shown here is derived from an EMBL/GenBank/DDBJ whole genome shotgun (WGS) entry which is preliminary data.</text>
</comment>
<dbReference type="Gene3D" id="3.20.20.80">
    <property type="entry name" value="Glycosidases"/>
    <property type="match status" value="1"/>
</dbReference>
<dbReference type="SUPFAM" id="SSF51445">
    <property type="entry name" value="(Trans)glycosidases"/>
    <property type="match status" value="1"/>
</dbReference>
<gene>
    <name evidence="1" type="ORF">C8D82_10654</name>
</gene>
<dbReference type="Proteomes" id="UP000245959">
    <property type="component" value="Unassembled WGS sequence"/>
</dbReference>
<reference evidence="1 2" key="1">
    <citation type="submission" date="2018-04" db="EMBL/GenBank/DDBJ databases">
        <title>Genomic Encyclopedia of Type Strains, Phase IV (KMG-IV): sequencing the most valuable type-strain genomes for metagenomic binning, comparative biology and taxonomic classification.</title>
        <authorList>
            <person name="Goeker M."/>
        </authorList>
    </citation>
    <scope>NUCLEOTIDE SEQUENCE [LARGE SCALE GENOMIC DNA]</scope>
    <source>
        <strain evidence="1 2">DSM 14823</strain>
    </source>
</reference>
<evidence type="ECO:0000313" key="1">
    <source>
        <dbReference type="EMBL" id="PVY44536.1"/>
    </source>
</evidence>
<keyword evidence="2" id="KW-1185">Reference proteome</keyword>
<evidence type="ECO:0008006" key="3">
    <source>
        <dbReference type="Google" id="ProtNLM"/>
    </source>
</evidence>
<accession>A0A2U1B775</accession>
<name>A0A2U1B775_9BACT</name>
<evidence type="ECO:0000313" key="2">
    <source>
        <dbReference type="Proteomes" id="UP000245959"/>
    </source>
</evidence>